<dbReference type="EMBL" id="CM044706">
    <property type="protein sequence ID" value="KAI5660117.1"/>
    <property type="molecule type" value="Genomic_DNA"/>
</dbReference>
<name>A0ACC0AGN8_CATRO</name>
<comment type="caution">
    <text evidence="1">The sequence shown here is derived from an EMBL/GenBank/DDBJ whole genome shotgun (WGS) entry which is preliminary data.</text>
</comment>
<evidence type="ECO:0000313" key="2">
    <source>
        <dbReference type="Proteomes" id="UP001060085"/>
    </source>
</evidence>
<proteinExistence type="predicted"/>
<dbReference type="Proteomes" id="UP001060085">
    <property type="component" value="Linkage Group LG06"/>
</dbReference>
<accession>A0ACC0AGN8</accession>
<sequence>MLSWSWVLLLFHFQSFINSTIPILLPFTKLPLVPTKTFGPEALAFDGKGQGGPYTGTGDGRILKYQDQLVGFVEFGTTSPLRTNKVCAGTNATFPSICGRPLGLGFNFVTGLLYIADSAFGFLVLPPTGGLAKQLATAVDGVPFGFTNALDIDQITQIVYFTDSGPIFNLGNITQIIQSKDNSGKLFKYEPKTGQFQLILKGLFGPAGVAVSADGSYLLISELIAFRITRFWLKGPKANTAEVLINLKGYPDNIKRNAVGDFWVAVNVIKGQKTIPEAVKINAALGVVTESRDLSAQFNNIPISEYQEYRDRFFVGSLSQSFVGKYGI</sequence>
<gene>
    <name evidence="1" type="ORF">M9H77_28910</name>
</gene>
<reference evidence="2" key="1">
    <citation type="journal article" date="2023" name="Nat. Plants">
        <title>Single-cell RNA sequencing provides a high-resolution roadmap for understanding the multicellular compartmentation of specialized metabolism.</title>
        <authorList>
            <person name="Sun S."/>
            <person name="Shen X."/>
            <person name="Li Y."/>
            <person name="Li Y."/>
            <person name="Wang S."/>
            <person name="Li R."/>
            <person name="Zhang H."/>
            <person name="Shen G."/>
            <person name="Guo B."/>
            <person name="Wei J."/>
            <person name="Xu J."/>
            <person name="St-Pierre B."/>
            <person name="Chen S."/>
            <person name="Sun C."/>
        </authorList>
    </citation>
    <scope>NUCLEOTIDE SEQUENCE [LARGE SCALE GENOMIC DNA]</scope>
</reference>
<protein>
    <submittedName>
        <fullName evidence="1">Uncharacterized protein</fullName>
    </submittedName>
</protein>
<evidence type="ECO:0000313" key="1">
    <source>
        <dbReference type="EMBL" id="KAI5660117.1"/>
    </source>
</evidence>
<organism evidence="1 2">
    <name type="scientific">Catharanthus roseus</name>
    <name type="common">Madagascar periwinkle</name>
    <name type="synonym">Vinca rosea</name>
    <dbReference type="NCBI Taxonomy" id="4058"/>
    <lineage>
        <taxon>Eukaryota</taxon>
        <taxon>Viridiplantae</taxon>
        <taxon>Streptophyta</taxon>
        <taxon>Embryophyta</taxon>
        <taxon>Tracheophyta</taxon>
        <taxon>Spermatophyta</taxon>
        <taxon>Magnoliopsida</taxon>
        <taxon>eudicotyledons</taxon>
        <taxon>Gunneridae</taxon>
        <taxon>Pentapetalae</taxon>
        <taxon>asterids</taxon>
        <taxon>lamiids</taxon>
        <taxon>Gentianales</taxon>
        <taxon>Apocynaceae</taxon>
        <taxon>Rauvolfioideae</taxon>
        <taxon>Vinceae</taxon>
        <taxon>Catharanthinae</taxon>
        <taxon>Catharanthus</taxon>
    </lineage>
</organism>
<keyword evidence="2" id="KW-1185">Reference proteome</keyword>